<sequence>MSCTKFKLTTVAALVLAATQANAAIYDVVEVTPTGLTTQATEYFGVAVKPEDIDKTTATPDELLGCFGSASCSESTYPIAVESRVTLEGVSYREEVPFAMDNRFYYLEDYDNFEDYCVGLLEYSTCEGWSSQRWNTWQLEQDMSHVNAEAFIEGVGKVGNFNTIINSIDELSQPVGVNSDGSNVRNNALATAAVTATTESRAWDSIVVDGKLFNVGSISSDVTNDYGNYFSSKAAIWNTDSPIPVLSEWGTSVIEIRGDYIAQGSMRAISYDSVSDTLYGAGYNANYANNDLQDMNASVFVIDKSLTTIEPLTISGPQVDSDGDYKYTNSVATDINANLFVIGHAKRRIAEEGTLDNKIFVSQVTSSNSATSLPTGTFLSGGIFFSGAGGNARSVNNFNEIVGQIDAESSREVDGKERRHRGFIYPYATTGTESTRSTIFKDQAWWLDDLTNDGDVAGNNNKYRIFDATDINDAGVISATAFKCTVNGVTQGYDTTSHNAECQFGSGGNEEVVAVKLIPRSNASSADIQARSTDVAKVERSGAGFGLLSITFLGLLGFRRKFK</sequence>
<evidence type="ECO:0000313" key="4">
    <source>
        <dbReference type="Proteomes" id="UP001570417"/>
    </source>
</evidence>
<feature type="signal peptide" evidence="2">
    <location>
        <begin position="1"/>
        <end position="23"/>
    </location>
</feature>
<organism evidence="3 4">
    <name type="scientific">Vibrio gallaecicus</name>
    <dbReference type="NCBI Taxonomy" id="552386"/>
    <lineage>
        <taxon>Bacteria</taxon>
        <taxon>Pseudomonadati</taxon>
        <taxon>Pseudomonadota</taxon>
        <taxon>Gammaproteobacteria</taxon>
        <taxon>Vibrionales</taxon>
        <taxon>Vibrionaceae</taxon>
        <taxon>Vibrio</taxon>
    </lineage>
</organism>
<dbReference type="InterPro" id="IPR022562">
    <property type="entry name" value="DUF3466"/>
</dbReference>
<keyword evidence="1" id="KW-0812">Transmembrane</keyword>
<evidence type="ECO:0000313" key="3">
    <source>
        <dbReference type="EMBL" id="MFA0570300.1"/>
    </source>
</evidence>
<keyword evidence="1" id="KW-0472">Membrane</keyword>
<dbReference type="Proteomes" id="UP001570417">
    <property type="component" value="Unassembled WGS sequence"/>
</dbReference>
<evidence type="ECO:0000256" key="1">
    <source>
        <dbReference type="SAM" id="Phobius"/>
    </source>
</evidence>
<accession>A0ABV4NG15</accession>
<evidence type="ECO:0000256" key="2">
    <source>
        <dbReference type="SAM" id="SignalP"/>
    </source>
</evidence>
<dbReference type="Pfam" id="PF11949">
    <property type="entry name" value="DUF3466"/>
    <property type="match status" value="1"/>
</dbReference>
<name>A0ABV4NG15_9VIBR</name>
<comment type="caution">
    <text evidence="3">The sequence shown here is derived from an EMBL/GenBank/DDBJ whole genome shotgun (WGS) entry which is preliminary data.</text>
</comment>
<dbReference type="EMBL" id="JBFRUW010000074">
    <property type="protein sequence ID" value="MFA0570300.1"/>
    <property type="molecule type" value="Genomic_DNA"/>
</dbReference>
<dbReference type="RefSeq" id="WP_372267711.1">
    <property type="nucleotide sequence ID" value="NZ_JBFRUW010000074.1"/>
</dbReference>
<feature type="transmembrane region" description="Helical" evidence="1">
    <location>
        <begin position="541"/>
        <end position="558"/>
    </location>
</feature>
<feature type="chain" id="PRO_5047144417" evidence="2">
    <location>
        <begin position="24"/>
        <end position="563"/>
    </location>
</feature>
<proteinExistence type="predicted"/>
<gene>
    <name evidence="3" type="ORF">AB4566_18705</name>
</gene>
<keyword evidence="2" id="KW-0732">Signal</keyword>
<keyword evidence="4" id="KW-1185">Reference proteome</keyword>
<keyword evidence="1" id="KW-1133">Transmembrane helix</keyword>
<protein>
    <submittedName>
        <fullName evidence="3">DUF3466 family protein</fullName>
    </submittedName>
</protein>
<reference evidence="3 4" key="1">
    <citation type="journal article" date="2024" name="ISME J.">
        <title>Tailless and filamentous prophages are predominant in marine Vibrio.</title>
        <authorList>
            <person name="Steensen K."/>
            <person name="Seneca J."/>
            <person name="Bartlau N."/>
            <person name="Yu X.A."/>
            <person name="Hussain F.A."/>
            <person name="Polz M.F."/>
        </authorList>
    </citation>
    <scope>NUCLEOTIDE SEQUENCE [LARGE SCALE GENOMIC DNA]</scope>
    <source>
        <strain evidence="3 4">10N.222.51.A1</strain>
    </source>
</reference>